<evidence type="ECO:0000256" key="5">
    <source>
        <dbReference type="ARBA" id="ARBA00023242"/>
    </source>
</evidence>
<keyword evidence="5" id="KW-0539">Nucleus</keyword>
<dbReference type="PANTHER" id="PTHR47171">
    <property type="entry name" value="FARA-RELATED"/>
    <property type="match status" value="1"/>
</dbReference>
<dbReference type="GO" id="GO:0008270">
    <property type="term" value="F:zinc ion binding"/>
    <property type="evidence" value="ECO:0007669"/>
    <property type="project" value="InterPro"/>
</dbReference>
<dbReference type="HOGENOM" id="CLU_007427_1_0_1"/>
<feature type="region of interest" description="Disordered" evidence="6">
    <location>
        <begin position="14"/>
        <end position="47"/>
    </location>
</feature>
<organism evidence="8 9">
    <name type="scientific">Exophiala sideris</name>
    <dbReference type="NCBI Taxonomy" id="1016849"/>
    <lineage>
        <taxon>Eukaryota</taxon>
        <taxon>Fungi</taxon>
        <taxon>Dikarya</taxon>
        <taxon>Ascomycota</taxon>
        <taxon>Pezizomycotina</taxon>
        <taxon>Eurotiomycetes</taxon>
        <taxon>Chaetothyriomycetidae</taxon>
        <taxon>Chaetothyriales</taxon>
        <taxon>Herpotrichiellaceae</taxon>
        <taxon>Exophiala</taxon>
    </lineage>
</organism>
<feature type="compositionally biased region" description="Low complexity" evidence="6">
    <location>
        <begin position="575"/>
        <end position="584"/>
    </location>
</feature>
<dbReference type="InterPro" id="IPR007219">
    <property type="entry name" value="XnlR_reg_dom"/>
</dbReference>
<evidence type="ECO:0000256" key="6">
    <source>
        <dbReference type="SAM" id="MobiDB-lite"/>
    </source>
</evidence>
<feature type="region of interest" description="Disordered" evidence="6">
    <location>
        <begin position="608"/>
        <end position="627"/>
    </location>
</feature>
<dbReference type="GO" id="GO:0003677">
    <property type="term" value="F:DNA binding"/>
    <property type="evidence" value="ECO:0007669"/>
    <property type="project" value="UniProtKB-KW"/>
</dbReference>
<dbReference type="Proteomes" id="UP000053599">
    <property type="component" value="Unassembled WGS sequence"/>
</dbReference>
<dbReference type="SMART" id="SM00906">
    <property type="entry name" value="Fungal_trans"/>
    <property type="match status" value="1"/>
</dbReference>
<dbReference type="PANTHER" id="PTHR47171:SF5">
    <property type="entry name" value="ZN(II)2CYS6 TRANSCRIPTION FACTOR (EUROFUNG)"/>
    <property type="match status" value="1"/>
</dbReference>
<keyword evidence="1" id="KW-0862">Zinc</keyword>
<evidence type="ECO:0000259" key="7">
    <source>
        <dbReference type="SMART" id="SM00906"/>
    </source>
</evidence>
<evidence type="ECO:0000313" key="9">
    <source>
        <dbReference type="Proteomes" id="UP000053599"/>
    </source>
</evidence>
<dbReference type="GO" id="GO:0006351">
    <property type="term" value="P:DNA-templated transcription"/>
    <property type="evidence" value="ECO:0007669"/>
    <property type="project" value="InterPro"/>
</dbReference>
<feature type="region of interest" description="Disordered" evidence="6">
    <location>
        <begin position="567"/>
        <end position="603"/>
    </location>
</feature>
<evidence type="ECO:0000256" key="4">
    <source>
        <dbReference type="ARBA" id="ARBA00023163"/>
    </source>
</evidence>
<dbReference type="AlphaFoldDB" id="A0A0D1YKM6"/>
<proteinExistence type="predicted"/>
<evidence type="ECO:0000256" key="2">
    <source>
        <dbReference type="ARBA" id="ARBA00023015"/>
    </source>
</evidence>
<evidence type="ECO:0000256" key="1">
    <source>
        <dbReference type="ARBA" id="ARBA00022833"/>
    </source>
</evidence>
<gene>
    <name evidence="8" type="ORF">PV11_03749</name>
</gene>
<dbReference type="EMBL" id="KN846952">
    <property type="protein sequence ID" value="KIV81574.1"/>
    <property type="molecule type" value="Genomic_DNA"/>
</dbReference>
<dbReference type="InterPro" id="IPR052073">
    <property type="entry name" value="Amide_Lactam_Regulators"/>
</dbReference>
<sequence length="722" mass="80555">MDVLRALVERLNLSSRPRQSKRRNRKPDSARDTANSYAPIRPALRSQEQPLPLLTPIHEDSFLADVDADVAGLALEQVVQHQPPPQQQPQAEHALAHVTLPSPSLEKDMSFLPNVKAPGAEDISPEVPSTVSYGPSPTVGYLGGSELLRLFEPDYRRTAATTTATDQQLQGRGSRAAVIIEEGGNLPPVELQQSFAESYFNYCWPWCPVLDKQAFYREADGPPSHLLVNALALLGMQIRPPIMQHARAKDYYDRAKMLFYMDEESSALVCLQSIMLFYWWAPRGPSQVHKDASWWWTGVAIKYAQQMGLHREPSKVEDVGGAVAQGLRRRIWWTLFARERLTAMCQGRPLTISPEDCNVREPSLEDFGPSSDDPRAEIFIHWVRLCDVIGRVSQHLSRPTEEGRSPSFPTPLAEQLIAWAANLPAHLRLPDMSDRSRQFDRDVLKLHLPYLTTVTILHLNWSYQHPSQPWPEAYTAAVLSASCVTRIFKNLLARGKIRFLGAIACWYVSTAIVALLHTQRIETLAGPGANDIRVLRLALNELANLWPTTAIFVKGFDRLGAFEQLANAPGGGDGRQQQGSQQQGENPPRMAQMQQVPQVQQSGVQRITPPVGVHLPSNDNPPLPSSSMVDVHLQWPHGIEWQSYFPHVTTRTCGLAEVLLSEQHQPPGDVWSGLSSLSWFGLGDTEAPAQFQNLFDPTDTMFDPFLENLASVCWMGESGGTF</sequence>
<feature type="compositionally biased region" description="Low complexity" evidence="6">
    <location>
        <begin position="592"/>
        <end position="603"/>
    </location>
</feature>
<keyword evidence="3" id="KW-0238">DNA-binding</keyword>
<dbReference type="OrthoDB" id="39175at2759"/>
<name>A0A0D1YKM6_9EURO</name>
<keyword evidence="2" id="KW-0805">Transcription regulation</keyword>
<evidence type="ECO:0000313" key="8">
    <source>
        <dbReference type="EMBL" id="KIV81574.1"/>
    </source>
</evidence>
<reference evidence="8 9" key="1">
    <citation type="submission" date="2015-01" db="EMBL/GenBank/DDBJ databases">
        <title>The Genome Sequence of Exophiala sideris CBS121828.</title>
        <authorList>
            <consortium name="The Broad Institute Genomics Platform"/>
            <person name="Cuomo C."/>
            <person name="de Hoog S."/>
            <person name="Gorbushina A."/>
            <person name="Stielow B."/>
            <person name="Teixiera M."/>
            <person name="Abouelleil A."/>
            <person name="Chapman S.B."/>
            <person name="Priest M."/>
            <person name="Young S.K."/>
            <person name="Wortman J."/>
            <person name="Nusbaum C."/>
            <person name="Birren B."/>
        </authorList>
    </citation>
    <scope>NUCLEOTIDE SEQUENCE [LARGE SCALE GENOMIC DNA]</scope>
    <source>
        <strain evidence="8 9">CBS 121828</strain>
    </source>
</reference>
<feature type="domain" description="Xylanolytic transcriptional activator regulatory" evidence="7">
    <location>
        <begin position="293"/>
        <end position="367"/>
    </location>
</feature>
<evidence type="ECO:0000256" key="3">
    <source>
        <dbReference type="ARBA" id="ARBA00023125"/>
    </source>
</evidence>
<keyword evidence="4" id="KW-0804">Transcription</keyword>
<dbReference type="CDD" id="cd12148">
    <property type="entry name" value="fungal_TF_MHR"/>
    <property type="match status" value="1"/>
</dbReference>
<protein>
    <recommendedName>
        <fullName evidence="7">Xylanolytic transcriptional activator regulatory domain-containing protein</fullName>
    </recommendedName>
</protein>
<accession>A0A0D1YKM6</accession>
<dbReference type="Pfam" id="PF04082">
    <property type="entry name" value="Fungal_trans"/>
    <property type="match status" value="1"/>
</dbReference>